<evidence type="ECO:0000256" key="2">
    <source>
        <dbReference type="ARBA" id="ARBA00022679"/>
    </source>
</evidence>
<dbReference type="InterPro" id="IPR029044">
    <property type="entry name" value="Nucleotide-diphossugar_trans"/>
</dbReference>
<sequence>MSVPEITVVVPVYNVQAYLPKCIDSLLAQTFGEIEIILVDDGSTDASGAVCDSYAERDSRIRVVHQRNAGVSGARNAGIRLARGRYLGFVDSDDWVDRDFCRTLYRGATDYGADISICSYYEVGEQGMRCGASGDGGDTVVYDRREALRLLYEDSLIRSYFWDKLFKRELFDGVLFPEDHTVFEDMAIMYKLFYRANRIVQQNVPLYYYLLRTGSILHSGFDPQAEYRFFLVIRERVLFLREKNVFPEDQDRFEAEVLKRGAHVINHISVFGEAFEFDAVCRDIVSKMHDFDRLKFSRIGWGTWFRRRMLYGHYGLYIRAYRVFRKIFKSKSR</sequence>
<evidence type="ECO:0000259" key="3">
    <source>
        <dbReference type="Pfam" id="PF00535"/>
    </source>
</evidence>
<dbReference type="Proteomes" id="UP000636891">
    <property type="component" value="Unassembled WGS sequence"/>
</dbReference>
<reference evidence="4 5" key="1">
    <citation type="submission" date="2020-08" db="EMBL/GenBank/DDBJ databases">
        <title>Genome public.</title>
        <authorList>
            <person name="Liu C."/>
            <person name="Sun Q."/>
        </authorList>
    </citation>
    <scope>NUCLEOTIDE SEQUENCE [LARGE SCALE GENOMIC DNA]</scope>
    <source>
        <strain evidence="4 5">New-7</strain>
    </source>
</reference>
<comment type="caution">
    <text evidence="4">The sequence shown here is derived from an EMBL/GenBank/DDBJ whole genome shotgun (WGS) entry which is preliminary data.</text>
</comment>
<evidence type="ECO:0000256" key="1">
    <source>
        <dbReference type="ARBA" id="ARBA00022676"/>
    </source>
</evidence>
<dbReference type="PANTHER" id="PTHR22916">
    <property type="entry name" value="GLYCOSYLTRANSFERASE"/>
    <property type="match status" value="1"/>
</dbReference>
<accession>A0ABR7CJN1</accession>
<proteinExistence type="predicted"/>
<evidence type="ECO:0000313" key="4">
    <source>
        <dbReference type="EMBL" id="MBC5615872.1"/>
    </source>
</evidence>
<dbReference type="InterPro" id="IPR001173">
    <property type="entry name" value="Glyco_trans_2-like"/>
</dbReference>
<dbReference type="SUPFAM" id="SSF53448">
    <property type="entry name" value="Nucleotide-diphospho-sugar transferases"/>
    <property type="match status" value="1"/>
</dbReference>
<dbReference type="EMBL" id="JACOOK010000001">
    <property type="protein sequence ID" value="MBC5615872.1"/>
    <property type="molecule type" value="Genomic_DNA"/>
</dbReference>
<dbReference type="Pfam" id="PF00535">
    <property type="entry name" value="Glycos_transf_2"/>
    <property type="match status" value="1"/>
</dbReference>
<gene>
    <name evidence="4" type="ORF">H8S08_02395</name>
</gene>
<organism evidence="4 5">
    <name type="scientific">Alistipes hominis</name>
    <dbReference type="NCBI Taxonomy" id="2763015"/>
    <lineage>
        <taxon>Bacteria</taxon>
        <taxon>Pseudomonadati</taxon>
        <taxon>Bacteroidota</taxon>
        <taxon>Bacteroidia</taxon>
        <taxon>Bacteroidales</taxon>
        <taxon>Rikenellaceae</taxon>
        <taxon>Alistipes</taxon>
    </lineage>
</organism>
<dbReference type="RefSeq" id="WP_180951509.1">
    <property type="nucleotide sequence ID" value="NZ_JACOOK010000001.1"/>
</dbReference>
<dbReference type="PANTHER" id="PTHR22916:SF51">
    <property type="entry name" value="GLYCOSYLTRANSFERASE EPSH-RELATED"/>
    <property type="match status" value="1"/>
</dbReference>
<evidence type="ECO:0000313" key="5">
    <source>
        <dbReference type="Proteomes" id="UP000636891"/>
    </source>
</evidence>
<keyword evidence="1" id="KW-0328">Glycosyltransferase</keyword>
<protein>
    <submittedName>
        <fullName evidence="4">Glycosyltransferase family 2 protein</fullName>
    </submittedName>
</protein>
<dbReference type="Gene3D" id="3.90.550.10">
    <property type="entry name" value="Spore Coat Polysaccharide Biosynthesis Protein SpsA, Chain A"/>
    <property type="match status" value="1"/>
</dbReference>
<keyword evidence="2" id="KW-0808">Transferase</keyword>
<feature type="domain" description="Glycosyltransferase 2-like" evidence="3">
    <location>
        <begin position="7"/>
        <end position="128"/>
    </location>
</feature>
<dbReference type="CDD" id="cd00761">
    <property type="entry name" value="Glyco_tranf_GTA_type"/>
    <property type="match status" value="1"/>
</dbReference>
<keyword evidence="5" id="KW-1185">Reference proteome</keyword>
<name>A0ABR7CJN1_9BACT</name>